<dbReference type="NCBIfam" id="NF004855">
    <property type="entry name" value="PRK06208.1"/>
    <property type="match status" value="1"/>
</dbReference>
<evidence type="ECO:0000259" key="1">
    <source>
        <dbReference type="SMART" id="SM01007"/>
    </source>
</evidence>
<evidence type="ECO:0000313" key="2">
    <source>
        <dbReference type="EMBL" id="TKW51787.1"/>
    </source>
</evidence>
<dbReference type="AlphaFoldDB" id="A0A4U6XD75"/>
<comment type="caution">
    <text evidence="2">The sequence shown here is derived from an EMBL/GenBank/DDBJ whole genome shotgun (WGS) entry which is preliminary data.</text>
</comment>
<dbReference type="STRING" id="1306861.A0A4U6XD75"/>
<dbReference type="EMBL" id="PJEX01000282">
    <property type="protein sequence ID" value="TKW51787.1"/>
    <property type="molecule type" value="Genomic_DNA"/>
</dbReference>
<feature type="domain" description="Class II aldolase/adducin N-terminal" evidence="1">
    <location>
        <begin position="159"/>
        <end position="343"/>
    </location>
</feature>
<dbReference type="Proteomes" id="UP000310108">
    <property type="component" value="Unassembled WGS sequence"/>
</dbReference>
<accession>A0A4U6XD75</accession>
<dbReference type="InterPro" id="IPR001303">
    <property type="entry name" value="Aldolase_II/adducin_N"/>
</dbReference>
<dbReference type="FunFam" id="3.40.225.10:FF:000009">
    <property type="entry name" value="Class II aldolase/adducin N-terminal"/>
    <property type="match status" value="1"/>
</dbReference>
<dbReference type="Pfam" id="PF00596">
    <property type="entry name" value="Aldolase_II"/>
    <property type="match status" value="1"/>
</dbReference>
<reference evidence="2 3" key="1">
    <citation type="journal article" date="2019" name="PLoS ONE">
        <title>Comparative genome analysis indicates high evolutionary potential of pathogenicity genes in Colletotrichum tanaceti.</title>
        <authorList>
            <person name="Lelwala R.V."/>
            <person name="Korhonen P.K."/>
            <person name="Young N.D."/>
            <person name="Scott J.B."/>
            <person name="Ades P.A."/>
            <person name="Gasser R.B."/>
            <person name="Taylor P.W.J."/>
        </authorList>
    </citation>
    <scope>NUCLEOTIDE SEQUENCE [LARGE SCALE GENOMIC DNA]</scope>
    <source>
        <strain evidence="2">BRIP57314</strain>
    </source>
</reference>
<dbReference type="InterPro" id="IPR051017">
    <property type="entry name" value="Aldolase-II_Adducin_sf"/>
</dbReference>
<dbReference type="Gene3D" id="3.40.225.10">
    <property type="entry name" value="Class II aldolase/adducin N-terminal domain"/>
    <property type="match status" value="1"/>
</dbReference>
<name>A0A4U6XD75_9PEZI</name>
<dbReference type="PANTHER" id="PTHR10672">
    <property type="entry name" value="ADDUCIN"/>
    <property type="match status" value="1"/>
</dbReference>
<dbReference type="PANTHER" id="PTHR10672:SF25">
    <property type="entry name" value="MEIOTICALLY UP-REGULATED GENE 14 PROTEIN"/>
    <property type="match status" value="1"/>
</dbReference>
<keyword evidence="3" id="KW-1185">Reference proteome</keyword>
<organism evidence="2 3">
    <name type="scientific">Colletotrichum tanaceti</name>
    <dbReference type="NCBI Taxonomy" id="1306861"/>
    <lineage>
        <taxon>Eukaryota</taxon>
        <taxon>Fungi</taxon>
        <taxon>Dikarya</taxon>
        <taxon>Ascomycota</taxon>
        <taxon>Pezizomycotina</taxon>
        <taxon>Sordariomycetes</taxon>
        <taxon>Hypocreomycetidae</taxon>
        <taxon>Glomerellales</taxon>
        <taxon>Glomerellaceae</taxon>
        <taxon>Colletotrichum</taxon>
        <taxon>Colletotrichum destructivum species complex</taxon>
    </lineage>
</organism>
<proteinExistence type="predicted"/>
<dbReference type="SUPFAM" id="SSF53639">
    <property type="entry name" value="AraD/HMP-PK domain-like"/>
    <property type="match status" value="1"/>
</dbReference>
<dbReference type="SMART" id="SM01007">
    <property type="entry name" value="Aldolase_II"/>
    <property type="match status" value="1"/>
</dbReference>
<protein>
    <submittedName>
        <fullName evidence="2">Meiotically up-regulated protein</fullName>
    </submittedName>
</protein>
<evidence type="ECO:0000313" key="3">
    <source>
        <dbReference type="Proteomes" id="UP000310108"/>
    </source>
</evidence>
<dbReference type="GO" id="GO:0051015">
    <property type="term" value="F:actin filament binding"/>
    <property type="evidence" value="ECO:0007669"/>
    <property type="project" value="TreeGrafter"/>
</dbReference>
<dbReference type="OrthoDB" id="3238794at2759"/>
<dbReference type="GO" id="GO:0005856">
    <property type="term" value="C:cytoskeleton"/>
    <property type="evidence" value="ECO:0007669"/>
    <property type="project" value="TreeGrafter"/>
</dbReference>
<dbReference type="InterPro" id="IPR036409">
    <property type="entry name" value="Aldolase_II/adducin_N_sf"/>
</dbReference>
<sequence>MIYTAFVSGALSIEHLHLHLRLCLLPSSAENNLTVLPKFGTLCVIERFHPPSGLTFIWPPNPVLSIHSAVSPLPAKPISSTAPRHTTPTMAPSAVANDAESPVTEVRGAAVAPKETSHTKHGHELVGKTPLQALSHGDVVLAGIPAFPDFASKRQWQLEHMAAAFRHWAREGYVDGMSGHISIRDPEYHDAFWTNPLGRHFGLLKASDMILVNLDGAVVGGNRSKPPNTAGFLIHAAVHKARPDVHAVCHSHSLHGKAWSVFGRRLEMLTQDACKFRGDAHSVYNSYGGVVLGPEEGEAIAKALGPRGKGCILRNHGLLTVGETVDEAAFLYTSMERSCRVQLLAEAAAANGLEKVLITDEEAQFNFDVESDPEICYCEFQVYYDLEDELTNGAFKK</sequence>
<gene>
    <name evidence="2" type="primary">mug14</name>
    <name evidence="2" type="ORF">CTA1_2632</name>
</gene>